<dbReference type="EMBL" id="JBHTCE010000001">
    <property type="protein sequence ID" value="MFC7389234.1"/>
    <property type="molecule type" value="Genomic_DNA"/>
</dbReference>
<sequence length="159" mass="18468">MERQEPHLDPTLYEPIDGREVLRRIADGLEFFSARGTRYFFDENGIFSEQKVGKPYADFGQLPVSVVLGGTWYIRRAFNVREQLVRRPNEWVGKFKRHGGWYVVRFDTESMRVVRARLSSDTAVGIGTYLKRYGDVRAEDLNDCIPLNYVSPSREVNTK</sequence>
<accession>A0ABW2PJH9</accession>
<evidence type="ECO:0000313" key="2">
    <source>
        <dbReference type="Proteomes" id="UP001596439"/>
    </source>
</evidence>
<comment type="caution">
    <text evidence="1">The sequence shown here is derived from an EMBL/GenBank/DDBJ whole genome shotgun (WGS) entry which is preliminary data.</text>
</comment>
<reference evidence="2" key="1">
    <citation type="journal article" date="2019" name="Int. J. Syst. Evol. Microbiol.">
        <title>The Global Catalogue of Microorganisms (GCM) 10K type strain sequencing project: providing services to taxonomists for standard genome sequencing and annotation.</title>
        <authorList>
            <consortium name="The Broad Institute Genomics Platform"/>
            <consortium name="The Broad Institute Genome Sequencing Center for Infectious Disease"/>
            <person name="Wu L."/>
            <person name="Ma J."/>
        </authorList>
    </citation>
    <scope>NUCLEOTIDE SEQUENCE [LARGE SCALE GENOMIC DNA]</scope>
    <source>
        <strain evidence="2">CCUG 55590</strain>
    </source>
</reference>
<name>A0ABW2PJH9_9BACL</name>
<keyword evidence="2" id="KW-1185">Reference proteome</keyword>
<proteinExistence type="predicted"/>
<protein>
    <submittedName>
        <fullName evidence="1">Uncharacterized protein</fullName>
    </submittedName>
</protein>
<evidence type="ECO:0000313" key="1">
    <source>
        <dbReference type="EMBL" id="MFC7389234.1"/>
    </source>
</evidence>
<gene>
    <name evidence="1" type="ORF">ACFQO8_03695</name>
</gene>
<dbReference type="Proteomes" id="UP001596439">
    <property type="component" value="Unassembled WGS sequence"/>
</dbReference>
<organism evidence="1 2">
    <name type="scientific">Exiguobacterium aestuarii</name>
    <dbReference type="NCBI Taxonomy" id="273527"/>
    <lineage>
        <taxon>Bacteria</taxon>
        <taxon>Bacillati</taxon>
        <taxon>Bacillota</taxon>
        <taxon>Bacilli</taxon>
        <taxon>Bacillales</taxon>
        <taxon>Bacillales Family XII. Incertae Sedis</taxon>
        <taxon>Exiguobacterium</taxon>
    </lineage>
</organism>
<dbReference type="RefSeq" id="WP_214787048.1">
    <property type="nucleotide sequence ID" value="NZ_JBHSZW010000002.1"/>
</dbReference>